<proteinExistence type="predicted"/>
<dbReference type="GO" id="GO:0005886">
    <property type="term" value="C:plasma membrane"/>
    <property type="evidence" value="ECO:0007669"/>
    <property type="project" value="TreeGrafter"/>
</dbReference>
<feature type="signal peptide" evidence="2">
    <location>
        <begin position="1"/>
        <end position="19"/>
    </location>
</feature>
<gene>
    <name evidence="3" type="ORF">BJG266_LOCUS40983</name>
    <name evidence="4" type="ORF">QVE165_LOCUS57856</name>
</gene>
<keyword evidence="5" id="KW-1185">Reference proteome</keyword>
<dbReference type="AlphaFoldDB" id="A0A816D943"/>
<reference evidence="4" key="1">
    <citation type="submission" date="2021-02" db="EMBL/GenBank/DDBJ databases">
        <authorList>
            <person name="Nowell W R."/>
        </authorList>
    </citation>
    <scope>NUCLEOTIDE SEQUENCE</scope>
</reference>
<dbReference type="EMBL" id="CAJNOM010002482">
    <property type="protein sequence ID" value="CAF1633267.1"/>
    <property type="molecule type" value="Genomic_DNA"/>
</dbReference>
<dbReference type="PANTHER" id="PTHR10582">
    <property type="entry name" value="TRANSIENT RECEPTOR POTENTIAL ION CHANNEL PROTEIN"/>
    <property type="match status" value="1"/>
</dbReference>
<evidence type="ECO:0000256" key="2">
    <source>
        <dbReference type="SAM" id="SignalP"/>
    </source>
</evidence>
<keyword evidence="2" id="KW-0732">Signal</keyword>
<dbReference type="EMBL" id="CAJNOI010002162">
    <property type="protein sequence ID" value="CAF1461110.1"/>
    <property type="molecule type" value="Genomic_DNA"/>
</dbReference>
<evidence type="ECO:0000313" key="3">
    <source>
        <dbReference type="EMBL" id="CAF1461110.1"/>
    </source>
</evidence>
<organism evidence="4 5">
    <name type="scientific">Adineta steineri</name>
    <dbReference type="NCBI Taxonomy" id="433720"/>
    <lineage>
        <taxon>Eukaryota</taxon>
        <taxon>Metazoa</taxon>
        <taxon>Spiralia</taxon>
        <taxon>Gnathifera</taxon>
        <taxon>Rotifera</taxon>
        <taxon>Eurotatoria</taxon>
        <taxon>Bdelloidea</taxon>
        <taxon>Adinetida</taxon>
        <taxon>Adinetidae</taxon>
        <taxon>Adineta</taxon>
    </lineage>
</organism>
<evidence type="ECO:0000313" key="5">
    <source>
        <dbReference type="Proteomes" id="UP000663832"/>
    </source>
</evidence>
<dbReference type="GO" id="GO:0005262">
    <property type="term" value="F:calcium channel activity"/>
    <property type="evidence" value="ECO:0007669"/>
    <property type="project" value="TreeGrafter"/>
</dbReference>
<evidence type="ECO:0000313" key="4">
    <source>
        <dbReference type="EMBL" id="CAF1633267.1"/>
    </source>
</evidence>
<keyword evidence="1" id="KW-0677">Repeat</keyword>
<dbReference type="InterPro" id="IPR024862">
    <property type="entry name" value="TRPV"/>
</dbReference>
<accession>A0A816D943</accession>
<dbReference type="Proteomes" id="UP000663877">
    <property type="component" value="Unassembled WGS sequence"/>
</dbReference>
<protein>
    <recommendedName>
        <fullName evidence="6">Ion transport domain-containing protein</fullName>
    </recommendedName>
</protein>
<feature type="chain" id="PRO_5036229842" description="Ion transport domain-containing protein" evidence="2">
    <location>
        <begin position="20"/>
        <end position="145"/>
    </location>
</feature>
<dbReference type="PANTHER" id="PTHR10582:SF28">
    <property type="entry name" value="NANCHUNG, ISOFORM B"/>
    <property type="match status" value="1"/>
</dbReference>
<evidence type="ECO:0000256" key="1">
    <source>
        <dbReference type="ARBA" id="ARBA00022737"/>
    </source>
</evidence>
<evidence type="ECO:0008006" key="6">
    <source>
        <dbReference type="Google" id="ProtNLM"/>
    </source>
</evidence>
<dbReference type="OrthoDB" id="533508at2759"/>
<dbReference type="GO" id="GO:0098703">
    <property type="term" value="P:calcium ion import across plasma membrane"/>
    <property type="evidence" value="ECO:0007669"/>
    <property type="project" value="TreeGrafter"/>
</dbReference>
<comment type="caution">
    <text evidence="4">The sequence shown here is derived from an EMBL/GenBank/DDBJ whole genome shotgun (WGS) entry which is preliminary data.</text>
</comment>
<name>A0A816D943_9BILA</name>
<dbReference type="Proteomes" id="UP000663832">
    <property type="component" value="Unassembled WGS sequence"/>
</dbReference>
<sequence>MAAVLLVNMLIAMMGNTYATVNERKKEWLRQWAKIMLIVEQSVSRKERLAQQSNYSKKMPDGSRVLVTRLIQTPDERSSIETMGTLYYEQLLRHLEPENISIQSKTKSIAANSGHSITGVKIKQELFRNHQLPDSFSSFDTTALI</sequence>